<name>A0A8J3DI56_9HYPH</name>
<reference evidence="3" key="2">
    <citation type="submission" date="2020-09" db="EMBL/GenBank/DDBJ databases">
        <authorList>
            <person name="Sun Q."/>
            <person name="Kim S."/>
        </authorList>
    </citation>
    <scope>NUCLEOTIDE SEQUENCE</scope>
    <source>
        <strain evidence="3">KCTC 42097</strain>
    </source>
</reference>
<proteinExistence type="predicted"/>
<dbReference type="Proteomes" id="UP000641137">
    <property type="component" value="Unassembled WGS sequence"/>
</dbReference>
<protein>
    <recommendedName>
        <fullName evidence="5">Surface antigen</fullName>
    </recommendedName>
</protein>
<feature type="signal peptide" evidence="2">
    <location>
        <begin position="1"/>
        <end position="22"/>
    </location>
</feature>
<evidence type="ECO:0000313" key="4">
    <source>
        <dbReference type="Proteomes" id="UP000641137"/>
    </source>
</evidence>
<keyword evidence="2" id="KW-0732">Signal</keyword>
<reference evidence="3" key="1">
    <citation type="journal article" date="2014" name="Int. J. Syst. Evol. Microbiol.">
        <title>Complete genome sequence of Corynebacterium casei LMG S-19264T (=DSM 44701T), isolated from a smear-ripened cheese.</title>
        <authorList>
            <consortium name="US DOE Joint Genome Institute (JGI-PGF)"/>
            <person name="Walter F."/>
            <person name="Albersmeier A."/>
            <person name="Kalinowski J."/>
            <person name="Ruckert C."/>
        </authorList>
    </citation>
    <scope>NUCLEOTIDE SEQUENCE</scope>
    <source>
        <strain evidence="3">KCTC 42097</strain>
    </source>
</reference>
<dbReference type="RefSeq" id="WP_189489364.1">
    <property type="nucleotide sequence ID" value="NZ_BMZO01000004.1"/>
</dbReference>
<feature type="region of interest" description="Disordered" evidence="1">
    <location>
        <begin position="33"/>
        <end position="61"/>
    </location>
</feature>
<evidence type="ECO:0008006" key="5">
    <source>
        <dbReference type="Google" id="ProtNLM"/>
    </source>
</evidence>
<accession>A0A8J3DI56</accession>
<comment type="caution">
    <text evidence="3">The sequence shown here is derived from an EMBL/GenBank/DDBJ whole genome shotgun (WGS) entry which is preliminary data.</text>
</comment>
<sequence>MTISLSNVTRIAFVFAASASLAGCLSAGRPSMPQLPGMGTSQTQNAALASPDSNAIPTSGQGLIGGPIVKGLSGGARREALEAEYRALEHTQPNQPVAWGDGRLSGEVKAASPYSVGSQNCRQFTNTISASGAAPVTARGTACRNNDGSWALLN</sequence>
<feature type="chain" id="PRO_5035321825" description="Surface antigen" evidence="2">
    <location>
        <begin position="23"/>
        <end position="154"/>
    </location>
</feature>
<evidence type="ECO:0000256" key="1">
    <source>
        <dbReference type="SAM" id="MobiDB-lite"/>
    </source>
</evidence>
<feature type="compositionally biased region" description="Polar residues" evidence="1">
    <location>
        <begin position="39"/>
        <end position="61"/>
    </location>
</feature>
<evidence type="ECO:0000256" key="2">
    <source>
        <dbReference type="SAM" id="SignalP"/>
    </source>
</evidence>
<keyword evidence="4" id="KW-1185">Reference proteome</keyword>
<dbReference type="EMBL" id="BMZO01000004">
    <property type="protein sequence ID" value="GHC69266.1"/>
    <property type="molecule type" value="Genomic_DNA"/>
</dbReference>
<organism evidence="3 4">
    <name type="scientific">Limoniibacter endophyticus</name>
    <dbReference type="NCBI Taxonomy" id="1565040"/>
    <lineage>
        <taxon>Bacteria</taxon>
        <taxon>Pseudomonadati</taxon>
        <taxon>Pseudomonadota</taxon>
        <taxon>Alphaproteobacteria</taxon>
        <taxon>Hyphomicrobiales</taxon>
        <taxon>Bartonellaceae</taxon>
        <taxon>Limoniibacter</taxon>
    </lineage>
</organism>
<dbReference type="AlphaFoldDB" id="A0A8J3DI56"/>
<evidence type="ECO:0000313" key="3">
    <source>
        <dbReference type="EMBL" id="GHC69266.1"/>
    </source>
</evidence>
<gene>
    <name evidence="3" type="ORF">GCM10010136_14900</name>
</gene>